<dbReference type="AlphaFoldDB" id="A0A2M8W1P4"/>
<dbReference type="Proteomes" id="UP000231586">
    <property type="component" value="Unassembled WGS sequence"/>
</dbReference>
<comment type="caution">
    <text evidence="1">The sequence shown here is derived from an EMBL/GenBank/DDBJ whole genome shotgun (WGS) entry which is preliminary data.</text>
</comment>
<proteinExistence type="predicted"/>
<reference evidence="1 2" key="1">
    <citation type="submission" date="2017-11" db="EMBL/GenBank/DDBJ databases">
        <title>Genomic Encyclopedia of Archaeal and Bacterial Type Strains, Phase II (KMG-II): From Individual Species to Whole Genera.</title>
        <authorList>
            <person name="Goeker M."/>
        </authorList>
    </citation>
    <scope>NUCLEOTIDE SEQUENCE [LARGE SCALE GENOMIC DNA]</scope>
    <source>
        <strain evidence="1 2">DSM 22413</strain>
    </source>
</reference>
<dbReference type="RefSeq" id="WP_100351182.1">
    <property type="nucleotide sequence ID" value="NZ_PGTZ01000013.1"/>
</dbReference>
<protein>
    <recommendedName>
        <fullName evidence="3">Hydrolase</fullName>
    </recommendedName>
</protein>
<evidence type="ECO:0008006" key="3">
    <source>
        <dbReference type="Google" id="ProtNLM"/>
    </source>
</evidence>
<accession>A0A2M8W1P4</accession>
<organism evidence="1 2">
    <name type="scientific">Luteimicrobium subarcticum</name>
    <dbReference type="NCBI Taxonomy" id="620910"/>
    <lineage>
        <taxon>Bacteria</taxon>
        <taxon>Bacillati</taxon>
        <taxon>Actinomycetota</taxon>
        <taxon>Actinomycetes</taxon>
        <taxon>Micrococcales</taxon>
        <taxon>Luteimicrobium</taxon>
    </lineage>
</organism>
<dbReference type="InterPro" id="IPR036866">
    <property type="entry name" value="RibonucZ/Hydroxyglut_hydro"/>
</dbReference>
<dbReference type="OrthoDB" id="2373347at2"/>
<keyword evidence="2" id="KW-1185">Reference proteome</keyword>
<dbReference type="PANTHER" id="PTHR36839:SF1">
    <property type="entry name" value="METALLO-BETA-LACTAMASE FAMILY PROTEIN (AFU_ORTHOLOGUE AFUA_5G12770)"/>
    <property type="match status" value="1"/>
</dbReference>
<dbReference type="EMBL" id="PGTZ01000013">
    <property type="protein sequence ID" value="PJI84836.1"/>
    <property type="molecule type" value="Genomic_DNA"/>
</dbReference>
<sequence length="278" mass="29748">MTDDFWICATCGVEHAERPDVCAVCADERQWVPEGGQRWTTLDELAAAGARVGVDELEPDLFGLEVHDPSGGHAVGIGQRAKVVRTPAGLLLWDPLGYVDDDAVAAVRALGEVVAIAASHPHMFGVQVEWSRRLGGVPVLVAEPDLGWVARPDDAVRPWSGDLEVLPGVTLTQPGGHFPGSAVAHWAEGADGRGVLLAGDTIMANPDRTSVSFMRSYPNRIPLSAAVTLRVAAHVGRFAFDRLYNNFEGVVTADAAAVVRRSAERHAAWVRGDFDHLT</sequence>
<dbReference type="Gene3D" id="3.60.15.10">
    <property type="entry name" value="Ribonuclease Z/Hydroxyacylglutathione hydrolase-like"/>
    <property type="match status" value="1"/>
</dbReference>
<evidence type="ECO:0000313" key="1">
    <source>
        <dbReference type="EMBL" id="PJI84836.1"/>
    </source>
</evidence>
<gene>
    <name evidence="1" type="ORF">CLV34_3081</name>
</gene>
<evidence type="ECO:0000313" key="2">
    <source>
        <dbReference type="Proteomes" id="UP000231586"/>
    </source>
</evidence>
<name>A0A2M8W1P4_9MICO</name>
<dbReference type="SUPFAM" id="SSF56281">
    <property type="entry name" value="Metallo-hydrolase/oxidoreductase"/>
    <property type="match status" value="1"/>
</dbReference>
<dbReference type="PANTHER" id="PTHR36839">
    <property type="entry name" value="METALLO-BETA-LACTAMASE FAMILY PROTEIN (AFU_ORTHOLOGUE AFUA_5G12770)"/>
    <property type="match status" value="1"/>
</dbReference>